<evidence type="ECO:0000313" key="7">
    <source>
        <dbReference type="EMBL" id="ERN14262.1"/>
    </source>
</evidence>
<dbReference type="eggNOG" id="ENOG502QSPA">
    <property type="taxonomic scope" value="Eukaryota"/>
</dbReference>
<dbReference type="AlphaFoldDB" id="U5CYP1"/>
<gene>
    <name evidence="7" type="ORF">AMTR_s00033p00156600</name>
</gene>
<comment type="subcellular location">
    <subcellularLocation>
        <location evidence="1">Membrane</location>
        <topology evidence="1">Multi-pass membrane protein</topology>
    </subcellularLocation>
</comment>
<evidence type="ECO:0000256" key="5">
    <source>
        <dbReference type="SAM" id="Phobius"/>
    </source>
</evidence>
<keyword evidence="8" id="KW-1185">Reference proteome</keyword>
<dbReference type="Proteomes" id="UP000017836">
    <property type="component" value="Unassembled WGS sequence"/>
</dbReference>
<dbReference type="HOGENOM" id="CLU_1663134_0_0_1"/>
<evidence type="ECO:0000256" key="4">
    <source>
        <dbReference type="ARBA" id="ARBA00023136"/>
    </source>
</evidence>
<keyword evidence="3 5" id="KW-1133">Transmembrane helix</keyword>
<dbReference type="InterPro" id="IPR010658">
    <property type="entry name" value="Nodulin-like"/>
</dbReference>
<organism evidence="7 8">
    <name type="scientific">Amborella trichopoda</name>
    <dbReference type="NCBI Taxonomy" id="13333"/>
    <lineage>
        <taxon>Eukaryota</taxon>
        <taxon>Viridiplantae</taxon>
        <taxon>Streptophyta</taxon>
        <taxon>Embryophyta</taxon>
        <taxon>Tracheophyta</taxon>
        <taxon>Spermatophyta</taxon>
        <taxon>Magnoliopsida</taxon>
        <taxon>Amborellales</taxon>
        <taxon>Amborellaceae</taxon>
        <taxon>Amborella</taxon>
    </lineage>
</organism>
<sequence length="159" mass="17778">MPPDQVAPIFMIAVGPAMVIIALIFFVRPVGGHRQVQTSDNSSFTFVYGVCLLLAAYLMGVMLVEDLTDVYRDATIVFTIVLFILVLLPIVMPLKLQFCEDSKSLVDGTPLQEPLKQETDEKPIRTPEVILGEFEDEKPREVDLLPACERKKRTAELQA</sequence>
<feature type="domain" description="Nodulin-like" evidence="6">
    <location>
        <begin position="8"/>
        <end position="93"/>
    </location>
</feature>
<keyword evidence="2 5" id="KW-0812">Transmembrane</keyword>
<feature type="transmembrane region" description="Helical" evidence="5">
    <location>
        <begin position="6"/>
        <end position="26"/>
    </location>
</feature>
<dbReference type="PANTHER" id="PTHR21576:SF73">
    <property type="entry name" value="F1C9.29 PROTEIN-RELATED"/>
    <property type="match status" value="1"/>
</dbReference>
<dbReference type="PANTHER" id="PTHR21576">
    <property type="entry name" value="UNCHARACTERIZED NODULIN-LIKE PROTEIN"/>
    <property type="match status" value="1"/>
</dbReference>
<evidence type="ECO:0000256" key="3">
    <source>
        <dbReference type="ARBA" id="ARBA00022989"/>
    </source>
</evidence>
<evidence type="ECO:0000256" key="2">
    <source>
        <dbReference type="ARBA" id="ARBA00022692"/>
    </source>
</evidence>
<accession>U5CYP1</accession>
<reference evidence="8" key="1">
    <citation type="journal article" date="2013" name="Science">
        <title>The Amborella genome and the evolution of flowering plants.</title>
        <authorList>
            <consortium name="Amborella Genome Project"/>
        </authorList>
    </citation>
    <scope>NUCLEOTIDE SEQUENCE [LARGE SCALE GENOMIC DNA]</scope>
</reference>
<protein>
    <recommendedName>
        <fullName evidence="6">Nodulin-like domain-containing protein</fullName>
    </recommendedName>
</protein>
<proteinExistence type="predicted"/>
<dbReference type="EMBL" id="KI392557">
    <property type="protein sequence ID" value="ERN14262.1"/>
    <property type="molecule type" value="Genomic_DNA"/>
</dbReference>
<keyword evidence="4 5" id="KW-0472">Membrane</keyword>
<dbReference type="Gramene" id="ERN14262">
    <property type="protein sequence ID" value="ERN14262"/>
    <property type="gene ID" value="AMTR_s00033p00156600"/>
</dbReference>
<evidence type="ECO:0000259" key="6">
    <source>
        <dbReference type="Pfam" id="PF06813"/>
    </source>
</evidence>
<dbReference type="Pfam" id="PF06813">
    <property type="entry name" value="Nodulin-like"/>
    <property type="match status" value="1"/>
</dbReference>
<evidence type="ECO:0000313" key="8">
    <source>
        <dbReference type="Proteomes" id="UP000017836"/>
    </source>
</evidence>
<evidence type="ECO:0000256" key="1">
    <source>
        <dbReference type="ARBA" id="ARBA00004141"/>
    </source>
</evidence>
<feature type="transmembrane region" description="Helical" evidence="5">
    <location>
        <begin position="46"/>
        <end position="64"/>
    </location>
</feature>
<feature type="transmembrane region" description="Helical" evidence="5">
    <location>
        <begin position="76"/>
        <end position="94"/>
    </location>
</feature>
<dbReference type="GO" id="GO:0016020">
    <property type="term" value="C:membrane"/>
    <property type="evidence" value="ECO:0007669"/>
    <property type="project" value="UniProtKB-SubCell"/>
</dbReference>
<name>U5CYP1_AMBTC</name>
<dbReference type="STRING" id="13333.U5CYP1"/>